<protein>
    <submittedName>
        <fullName evidence="1">Uncharacterized protein</fullName>
    </submittedName>
</protein>
<sequence>MLLLAHALAALLDDRAHLSLRSLNSKGKSLQLAQYYTASGTNTRADIHMVENHVSFSA</sequence>
<dbReference type="AlphaFoldDB" id="A1A0A8"/>
<dbReference type="EMBL" id="AP009256">
    <property type="protein sequence ID" value="BAF39141.1"/>
    <property type="molecule type" value="Genomic_DNA"/>
</dbReference>
<dbReference type="HOGENOM" id="CLU_2970144_0_0_11"/>
<proteinExistence type="predicted"/>
<reference evidence="1 2" key="1">
    <citation type="submission" date="2006-12" db="EMBL/GenBank/DDBJ databases">
        <title>Bifidobacterium adolescentis complete genome sequence.</title>
        <authorList>
            <person name="Suzuki T."/>
            <person name="Tsuda Y."/>
            <person name="Kanou N."/>
            <person name="Inoue T."/>
            <person name="Kumazaki K."/>
            <person name="Nagano S."/>
            <person name="Hirai S."/>
            <person name="Tanaka K."/>
            <person name="Watanabe K."/>
        </authorList>
    </citation>
    <scope>NUCLEOTIDE SEQUENCE [LARGE SCALE GENOMIC DNA]</scope>
    <source>
        <strain evidence="2">ATCC 15703 / DSM 20083 / NCTC 11814 / E194a</strain>
    </source>
</reference>
<evidence type="ECO:0000313" key="1">
    <source>
        <dbReference type="EMBL" id="BAF39141.1"/>
    </source>
</evidence>
<accession>A1A0A8</accession>
<keyword evidence="2" id="KW-1185">Reference proteome</keyword>
<gene>
    <name evidence="1" type="ordered locus">BAD_0360</name>
</gene>
<dbReference type="Proteomes" id="UP000008702">
    <property type="component" value="Chromosome"/>
</dbReference>
<evidence type="ECO:0000313" key="2">
    <source>
        <dbReference type="Proteomes" id="UP000008702"/>
    </source>
</evidence>
<name>A1A0A8_BIFAA</name>
<organism evidence="1 2">
    <name type="scientific">Bifidobacterium adolescentis (strain ATCC 15703 / DSM 20083 / NCTC 11814 / E194a)</name>
    <dbReference type="NCBI Taxonomy" id="367928"/>
    <lineage>
        <taxon>Bacteria</taxon>
        <taxon>Bacillati</taxon>
        <taxon>Actinomycetota</taxon>
        <taxon>Actinomycetes</taxon>
        <taxon>Bifidobacteriales</taxon>
        <taxon>Bifidobacteriaceae</taxon>
        <taxon>Bifidobacterium</taxon>
    </lineage>
</organism>
<dbReference type="KEGG" id="bad:BAD_0360"/>